<evidence type="ECO:0000313" key="6">
    <source>
        <dbReference type="EMBL" id="AXK50717.1"/>
    </source>
</evidence>
<dbReference type="InterPro" id="IPR047865">
    <property type="entry name" value="Ribosomal_uL10_bac_type"/>
</dbReference>
<name>A0A345Z288_9MOLU</name>
<dbReference type="InterPro" id="IPR043141">
    <property type="entry name" value="Ribosomal_uL10-like_sf"/>
</dbReference>
<dbReference type="PANTHER" id="PTHR11560">
    <property type="entry name" value="39S RIBOSOMAL PROTEIN L10, MITOCHONDRIAL"/>
    <property type="match status" value="1"/>
</dbReference>
<dbReference type="SUPFAM" id="SSF160369">
    <property type="entry name" value="Ribosomal protein L10-like"/>
    <property type="match status" value="1"/>
</dbReference>
<dbReference type="OrthoDB" id="9808307at2"/>
<dbReference type="KEGG" id="salx:SALLE_v1c00410"/>
<dbReference type="AlphaFoldDB" id="A0A345Z288"/>
<evidence type="ECO:0000256" key="5">
    <source>
        <dbReference type="HAMAP-Rule" id="MF_00362"/>
    </source>
</evidence>
<dbReference type="GO" id="GO:0070180">
    <property type="term" value="F:large ribosomal subunit rRNA binding"/>
    <property type="evidence" value="ECO:0007669"/>
    <property type="project" value="UniProtKB-UniRule"/>
</dbReference>
<proteinExistence type="inferred from homology"/>
<dbReference type="GO" id="GO:0006412">
    <property type="term" value="P:translation"/>
    <property type="evidence" value="ECO:0007669"/>
    <property type="project" value="UniProtKB-UniRule"/>
</dbReference>
<dbReference type="HAMAP" id="MF_00362">
    <property type="entry name" value="Ribosomal_uL10"/>
    <property type="match status" value="1"/>
</dbReference>
<dbReference type="EMBL" id="CP031376">
    <property type="protein sequence ID" value="AXK50717.1"/>
    <property type="molecule type" value="Genomic_DNA"/>
</dbReference>
<evidence type="ECO:0000256" key="3">
    <source>
        <dbReference type="ARBA" id="ARBA00023274"/>
    </source>
</evidence>
<dbReference type="RefSeq" id="WP_115557648.1">
    <property type="nucleotide sequence ID" value="NZ_CP031376.1"/>
</dbReference>
<organism evidence="6 7">
    <name type="scientific">Spiroplasma alleghenense</name>
    <dbReference type="NCBI Taxonomy" id="216931"/>
    <lineage>
        <taxon>Bacteria</taxon>
        <taxon>Bacillati</taxon>
        <taxon>Mycoplasmatota</taxon>
        <taxon>Mollicutes</taxon>
        <taxon>Entomoplasmatales</taxon>
        <taxon>Spiroplasmataceae</taxon>
        <taxon>Spiroplasma</taxon>
    </lineage>
</organism>
<keyword evidence="7" id="KW-1185">Reference proteome</keyword>
<sequence>MEKQSRPAHAKKNEVVQEIVGKIKSQQGMVIAEYKKISVAEITELRKAALEKNIFIKVYKDSLFTRAVEELKIEGLATFLTGQNIYIFSDEESIAPAKLVDEFSKKFPNLKLKAGIYEGQVLDTAAVNELASLPSKEELYSMFASSLIYPLRQFMLLTKEIAKTKAE</sequence>
<accession>A0A345Z288</accession>
<dbReference type="Proteomes" id="UP000254792">
    <property type="component" value="Chromosome"/>
</dbReference>
<evidence type="ECO:0000256" key="4">
    <source>
        <dbReference type="ARBA" id="ARBA00035202"/>
    </source>
</evidence>
<dbReference type="InterPro" id="IPR001790">
    <property type="entry name" value="Ribosomal_uL10"/>
</dbReference>
<dbReference type="InterPro" id="IPR022973">
    <property type="entry name" value="Ribosomal_uL10_bac"/>
</dbReference>
<evidence type="ECO:0000313" key="7">
    <source>
        <dbReference type="Proteomes" id="UP000254792"/>
    </source>
</evidence>
<dbReference type="GO" id="GO:0005840">
    <property type="term" value="C:ribosome"/>
    <property type="evidence" value="ECO:0007669"/>
    <property type="project" value="UniProtKB-KW"/>
</dbReference>
<evidence type="ECO:0000256" key="2">
    <source>
        <dbReference type="ARBA" id="ARBA00022980"/>
    </source>
</evidence>
<comment type="subunit">
    <text evidence="5">Part of the ribosomal stalk of the 50S ribosomal subunit. The N-terminus interacts with L11 and the large rRNA to form the base of the stalk. The C-terminus forms an elongated spine to which L12 dimers bind in a sequential fashion forming a multimeric L10(L12)X complex.</text>
</comment>
<comment type="function">
    <text evidence="5">Forms part of the ribosomal stalk, playing a central role in the interaction of the ribosome with GTP-bound translation factors.</text>
</comment>
<gene>
    <name evidence="5 6" type="primary">rplJ</name>
    <name evidence="6" type="ORF">SALLE_v1c00410</name>
</gene>
<dbReference type="NCBIfam" id="NF000955">
    <property type="entry name" value="PRK00099.1-1"/>
    <property type="match status" value="1"/>
</dbReference>
<keyword evidence="2 5" id="KW-0689">Ribosomal protein</keyword>
<keyword evidence="5" id="KW-0699">rRNA-binding</keyword>
<keyword evidence="5" id="KW-0694">RNA-binding</keyword>
<protein>
    <recommendedName>
        <fullName evidence="4 5">Large ribosomal subunit protein uL10</fullName>
    </recommendedName>
</protein>
<reference evidence="6 7" key="1">
    <citation type="submission" date="2018-07" db="EMBL/GenBank/DDBJ databases">
        <title>Complete genome sequence of Spiroplasma alleghenense PLHS-1 (ATCC 51752).</title>
        <authorList>
            <person name="Chou L."/>
            <person name="Lee T.-Y."/>
            <person name="Tsai Y.-M."/>
            <person name="Kuo C.-H."/>
        </authorList>
    </citation>
    <scope>NUCLEOTIDE SEQUENCE [LARGE SCALE GENOMIC DNA]</scope>
    <source>
        <strain evidence="6 7">PLHS-1</strain>
    </source>
</reference>
<dbReference type="Pfam" id="PF00466">
    <property type="entry name" value="Ribosomal_L10"/>
    <property type="match status" value="1"/>
</dbReference>
<keyword evidence="3 5" id="KW-0687">Ribonucleoprotein</keyword>
<dbReference type="CDD" id="cd05797">
    <property type="entry name" value="Ribosomal_L10"/>
    <property type="match status" value="1"/>
</dbReference>
<dbReference type="GO" id="GO:1990904">
    <property type="term" value="C:ribonucleoprotein complex"/>
    <property type="evidence" value="ECO:0007669"/>
    <property type="project" value="UniProtKB-KW"/>
</dbReference>
<comment type="similarity">
    <text evidence="1 5">Belongs to the universal ribosomal protein uL10 family.</text>
</comment>
<dbReference type="Gene3D" id="3.30.70.1730">
    <property type="match status" value="1"/>
</dbReference>
<evidence type="ECO:0000256" key="1">
    <source>
        <dbReference type="ARBA" id="ARBA00008889"/>
    </source>
</evidence>